<dbReference type="EMBL" id="JARJCM010000113">
    <property type="protein sequence ID" value="KAJ7028361.1"/>
    <property type="molecule type" value="Genomic_DNA"/>
</dbReference>
<dbReference type="AlphaFoldDB" id="A0AAD6SK76"/>
<dbReference type="Proteomes" id="UP001218188">
    <property type="component" value="Unassembled WGS sequence"/>
</dbReference>
<evidence type="ECO:0000256" key="1">
    <source>
        <dbReference type="SAM" id="MobiDB-lite"/>
    </source>
</evidence>
<feature type="compositionally biased region" description="Basic and acidic residues" evidence="1">
    <location>
        <begin position="76"/>
        <end position="86"/>
    </location>
</feature>
<gene>
    <name evidence="2" type="ORF">C8F04DRAFT_1188731</name>
</gene>
<proteinExistence type="predicted"/>
<reference evidence="2" key="1">
    <citation type="submission" date="2023-03" db="EMBL/GenBank/DDBJ databases">
        <title>Massive genome expansion in bonnet fungi (Mycena s.s.) driven by repeated elements and novel gene families across ecological guilds.</title>
        <authorList>
            <consortium name="Lawrence Berkeley National Laboratory"/>
            <person name="Harder C.B."/>
            <person name="Miyauchi S."/>
            <person name="Viragh M."/>
            <person name="Kuo A."/>
            <person name="Thoen E."/>
            <person name="Andreopoulos B."/>
            <person name="Lu D."/>
            <person name="Skrede I."/>
            <person name="Drula E."/>
            <person name="Henrissat B."/>
            <person name="Morin E."/>
            <person name="Kohler A."/>
            <person name="Barry K."/>
            <person name="LaButti K."/>
            <person name="Morin E."/>
            <person name="Salamov A."/>
            <person name="Lipzen A."/>
            <person name="Mereny Z."/>
            <person name="Hegedus B."/>
            <person name="Baldrian P."/>
            <person name="Stursova M."/>
            <person name="Weitz H."/>
            <person name="Taylor A."/>
            <person name="Grigoriev I.V."/>
            <person name="Nagy L.G."/>
            <person name="Martin F."/>
            <person name="Kauserud H."/>
        </authorList>
    </citation>
    <scope>NUCLEOTIDE SEQUENCE</scope>
    <source>
        <strain evidence="2">CBHHK200</strain>
    </source>
</reference>
<evidence type="ECO:0000313" key="2">
    <source>
        <dbReference type="EMBL" id="KAJ7028361.1"/>
    </source>
</evidence>
<accession>A0AAD6SK76</accession>
<feature type="compositionally biased region" description="Basic residues" evidence="1">
    <location>
        <begin position="28"/>
        <end position="38"/>
    </location>
</feature>
<comment type="caution">
    <text evidence="2">The sequence shown here is derived from an EMBL/GenBank/DDBJ whole genome shotgun (WGS) entry which is preliminary data.</text>
</comment>
<sequence>MLSKPQVRQQDPEGKKSKGWRRDWRTRNEHKKLRDPHYPRPRSFIRRWGCIYVVGTRVRPETQRAGRNIQKSGSLRPEDEPDRTQKAAEVEGQLVVVGVKIERRRLYLGRSIFHCTNPVLVPSPQAELRNGSWRFIANKRAREAVSPTATSESVMLVELTRVPEAQEFQMASELPSSDLLQLLAQRLQTEQAPPYTLVGTGDG</sequence>
<feature type="region of interest" description="Disordered" evidence="1">
    <location>
        <begin position="63"/>
        <end position="86"/>
    </location>
</feature>
<feature type="region of interest" description="Disordered" evidence="1">
    <location>
        <begin position="1"/>
        <end position="38"/>
    </location>
</feature>
<evidence type="ECO:0000313" key="3">
    <source>
        <dbReference type="Proteomes" id="UP001218188"/>
    </source>
</evidence>
<protein>
    <submittedName>
        <fullName evidence="2">Uncharacterized protein</fullName>
    </submittedName>
</protein>
<feature type="compositionally biased region" description="Basic and acidic residues" evidence="1">
    <location>
        <begin position="10"/>
        <end position="27"/>
    </location>
</feature>
<keyword evidence="3" id="KW-1185">Reference proteome</keyword>
<name>A0AAD6SK76_9AGAR</name>
<organism evidence="2 3">
    <name type="scientific">Mycena alexandri</name>
    <dbReference type="NCBI Taxonomy" id="1745969"/>
    <lineage>
        <taxon>Eukaryota</taxon>
        <taxon>Fungi</taxon>
        <taxon>Dikarya</taxon>
        <taxon>Basidiomycota</taxon>
        <taxon>Agaricomycotina</taxon>
        <taxon>Agaricomycetes</taxon>
        <taxon>Agaricomycetidae</taxon>
        <taxon>Agaricales</taxon>
        <taxon>Marasmiineae</taxon>
        <taxon>Mycenaceae</taxon>
        <taxon>Mycena</taxon>
    </lineage>
</organism>